<proteinExistence type="predicted"/>
<keyword evidence="2" id="KW-0812">Transmembrane</keyword>
<protein>
    <submittedName>
        <fullName evidence="3">Os01g0785300 protein</fullName>
    </submittedName>
</protein>
<reference evidence="4" key="2">
    <citation type="journal article" date="2008" name="Nucleic Acids Res.">
        <title>The rice annotation project database (RAP-DB): 2008 update.</title>
        <authorList>
            <consortium name="The rice annotation project (RAP)"/>
        </authorList>
    </citation>
    <scope>GENOME REANNOTATION</scope>
    <source>
        <strain evidence="4">cv. Nipponbare</strain>
    </source>
</reference>
<evidence type="ECO:0000313" key="4">
    <source>
        <dbReference type="Proteomes" id="UP000000763"/>
    </source>
</evidence>
<evidence type="ECO:0000256" key="2">
    <source>
        <dbReference type="SAM" id="Phobius"/>
    </source>
</evidence>
<name>A0A0P0V924_ORYSJ</name>
<dbReference type="Gramene" id="Os01t0785300-02">
    <property type="protein sequence ID" value="Os01t0785300-02"/>
    <property type="gene ID" value="Os01g0785300"/>
</dbReference>
<evidence type="ECO:0000256" key="1">
    <source>
        <dbReference type="SAM" id="MobiDB-lite"/>
    </source>
</evidence>
<dbReference type="AlphaFoldDB" id="A0A0P0V924"/>
<feature type="transmembrane region" description="Helical" evidence="2">
    <location>
        <begin position="109"/>
        <end position="130"/>
    </location>
</feature>
<sequence>MDGSGGKWVRSGSRRQRSGRERRRRPLPARDLETAPLSCPDPAIEALNLEAAAATWPGTVVGSGSAASGSGGTALHSPGGGRPRSLRSGAPPRPDLATTTTSCDAARVLTFYFFCNIYFSFLFFVFMCGCTTRRKKNWIFTDSSGQTGQRSTCENHFCPHGKNVFL</sequence>
<gene>
    <name evidence="3" type="ordered locus">Os01g0785300</name>
</gene>
<organism evidence="3 4">
    <name type="scientific">Oryza sativa subsp. japonica</name>
    <name type="common">Rice</name>
    <dbReference type="NCBI Taxonomy" id="39947"/>
    <lineage>
        <taxon>Eukaryota</taxon>
        <taxon>Viridiplantae</taxon>
        <taxon>Streptophyta</taxon>
        <taxon>Embryophyta</taxon>
        <taxon>Tracheophyta</taxon>
        <taxon>Spermatophyta</taxon>
        <taxon>Magnoliopsida</taxon>
        <taxon>Liliopsida</taxon>
        <taxon>Poales</taxon>
        <taxon>Poaceae</taxon>
        <taxon>BOP clade</taxon>
        <taxon>Oryzoideae</taxon>
        <taxon>Oryzeae</taxon>
        <taxon>Oryzinae</taxon>
        <taxon>Oryza</taxon>
        <taxon>Oryza sativa</taxon>
    </lineage>
</organism>
<keyword evidence="2" id="KW-0472">Membrane</keyword>
<feature type="region of interest" description="Disordered" evidence="1">
    <location>
        <begin position="62"/>
        <end position="98"/>
    </location>
</feature>
<feature type="compositionally biased region" description="Basic residues" evidence="1">
    <location>
        <begin position="12"/>
        <end position="27"/>
    </location>
</feature>
<dbReference type="Proteomes" id="UP000000763">
    <property type="component" value="Chromosome 1"/>
</dbReference>
<reference evidence="3 4" key="1">
    <citation type="journal article" date="2005" name="Nature">
        <title>The map-based sequence of the rice genome.</title>
        <authorList>
            <consortium name="International rice genome sequencing project (IRGSP)"/>
            <person name="Matsumoto T."/>
            <person name="Wu J."/>
            <person name="Kanamori H."/>
            <person name="Katayose Y."/>
            <person name="Fujisawa M."/>
            <person name="Namiki N."/>
            <person name="Mizuno H."/>
            <person name="Yamamoto K."/>
            <person name="Antonio B.A."/>
            <person name="Baba T."/>
            <person name="Sakata K."/>
            <person name="Nagamura Y."/>
            <person name="Aoki H."/>
            <person name="Arikawa K."/>
            <person name="Arita K."/>
            <person name="Bito T."/>
            <person name="Chiden Y."/>
            <person name="Fujitsuka N."/>
            <person name="Fukunaka R."/>
            <person name="Hamada M."/>
            <person name="Harada C."/>
            <person name="Hayashi A."/>
            <person name="Hijishita S."/>
            <person name="Honda M."/>
            <person name="Hosokawa S."/>
            <person name="Ichikawa Y."/>
            <person name="Idonuma A."/>
            <person name="Iijima M."/>
            <person name="Ikeda M."/>
            <person name="Ikeno M."/>
            <person name="Ito K."/>
            <person name="Ito S."/>
            <person name="Ito T."/>
            <person name="Ito Y."/>
            <person name="Ito Y."/>
            <person name="Iwabuchi A."/>
            <person name="Kamiya K."/>
            <person name="Karasawa W."/>
            <person name="Kurita K."/>
            <person name="Katagiri S."/>
            <person name="Kikuta A."/>
            <person name="Kobayashi H."/>
            <person name="Kobayashi N."/>
            <person name="Machita K."/>
            <person name="Maehara T."/>
            <person name="Masukawa M."/>
            <person name="Mizubayashi T."/>
            <person name="Mukai Y."/>
            <person name="Nagasaki H."/>
            <person name="Nagata Y."/>
            <person name="Naito S."/>
            <person name="Nakashima M."/>
            <person name="Nakama Y."/>
            <person name="Nakamichi Y."/>
            <person name="Nakamura M."/>
            <person name="Meguro A."/>
            <person name="Negishi M."/>
            <person name="Ohta I."/>
            <person name="Ohta T."/>
            <person name="Okamoto M."/>
            <person name="Ono N."/>
            <person name="Saji S."/>
            <person name="Sakaguchi M."/>
            <person name="Sakai K."/>
            <person name="Shibata M."/>
            <person name="Shimokawa T."/>
            <person name="Song J."/>
            <person name="Takazaki Y."/>
            <person name="Terasawa K."/>
            <person name="Tsugane M."/>
            <person name="Tsuji K."/>
            <person name="Ueda S."/>
            <person name="Waki K."/>
            <person name="Yamagata H."/>
            <person name="Yamamoto M."/>
            <person name="Yamamoto S."/>
            <person name="Yamane H."/>
            <person name="Yoshiki S."/>
            <person name="Yoshihara R."/>
            <person name="Yukawa K."/>
            <person name="Zhong H."/>
            <person name="Yano M."/>
            <person name="Yuan Q."/>
            <person name="Ouyang S."/>
            <person name="Liu J."/>
            <person name="Jones K.M."/>
            <person name="Gansberger K."/>
            <person name="Moffat K."/>
            <person name="Hill J."/>
            <person name="Bera J."/>
            <person name="Fadrosh D."/>
            <person name="Jin S."/>
            <person name="Johri S."/>
            <person name="Kim M."/>
            <person name="Overton L."/>
            <person name="Reardon M."/>
            <person name="Tsitrin T."/>
            <person name="Vuong H."/>
            <person name="Weaver B."/>
            <person name="Ciecko A."/>
            <person name="Tallon L."/>
            <person name="Jackson J."/>
            <person name="Pai G."/>
            <person name="Aken S.V."/>
            <person name="Utterback T."/>
            <person name="Reidmuller S."/>
            <person name="Feldblyum T."/>
            <person name="Hsiao J."/>
            <person name="Zismann V."/>
            <person name="Iobst S."/>
            <person name="de Vazeille A.R."/>
            <person name="Buell C.R."/>
            <person name="Ying K."/>
            <person name="Li Y."/>
            <person name="Lu T."/>
            <person name="Huang Y."/>
            <person name="Zhao Q."/>
            <person name="Feng Q."/>
            <person name="Zhang L."/>
            <person name="Zhu J."/>
            <person name="Weng Q."/>
            <person name="Mu J."/>
            <person name="Lu Y."/>
            <person name="Fan D."/>
            <person name="Liu Y."/>
            <person name="Guan J."/>
            <person name="Zhang Y."/>
            <person name="Yu S."/>
            <person name="Liu X."/>
            <person name="Zhang Y."/>
            <person name="Hong G."/>
            <person name="Han B."/>
            <person name="Choisne N."/>
            <person name="Demange N."/>
            <person name="Orjeda G."/>
            <person name="Samain S."/>
            <person name="Cattolico L."/>
            <person name="Pelletier E."/>
            <person name="Couloux A."/>
            <person name="Segurens B."/>
            <person name="Wincker P."/>
            <person name="D'Hont A."/>
            <person name="Scarpelli C."/>
            <person name="Weissenbach J."/>
            <person name="Salanoubat M."/>
            <person name="Quetier F."/>
            <person name="Yu Y."/>
            <person name="Kim H.R."/>
            <person name="Rambo T."/>
            <person name="Currie J."/>
            <person name="Collura K."/>
            <person name="Luo M."/>
            <person name="Yang T."/>
            <person name="Ammiraju J.S.S."/>
            <person name="Engler F."/>
            <person name="Soderlund C."/>
            <person name="Wing R.A."/>
            <person name="Palmer L.E."/>
            <person name="de la Bastide M."/>
            <person name="Spiegel L."/>
            <person name="Nascimento L."/>
            <person name="Zutavern T."/>
            <person name="O'Shaughnessy A."/>
            <person name="Dike S."/>
            <person name="Dedhia N."/>
            <person name="Preston R."/>
            <person name="Balija V."/>
            <person name="McCombie W.R."/>
            <person name="Chow T."/>
            <person name="Chen H."/>
            <person name="Chung M."/>
            <person name="Chen C."/>
            <person name="Shaw J."/>
            <person name="Wu H."/>
            <person name="Hsiao K."/>
            <person name="Chao Y."/>
            <person name="Chu M."/>
            <person name="Cheng C."/>
            <person name="Hour A."/>
            <person name="Lee P."/>
            <person name="Lin S."/>
            <person name="Lin Y."/>
            <person name="Liou J."/>
            <person name="Liu S."/>
            <person name="Hsing Y."/>
            <person name="Raghuvanshi S."/>
            <person name="Mohanty A."/>
            <person name="Bharti A.K."/>
            <person name="Gaur A."/>
            <person name="Gupta V."/>
            <person name="Kumar D."/>
            <person name="Ravi V."/>
            <person name="Vij S."/>
            <person name="Kapur A."/>
            <person name="Khurana P."/>
            <person name="Khurana P."/>
            <person name="Khurana J.P."/>
            <person name="Tyagi A.K."/>
            <person name="Gaikwad K."/>
            <person name="Singh A."/>
            <person name="Dalal V."/>
            <person name="Srivastava S."/>
            <person name="Dixit A."/>
            <person name="Pal A.K."/>
            <person name="Ghazi I.A."/>
            <person name="Yadav M."/>
            <person name="Pandit A."/>
            <person name="Bhargava A."/>
            <person name="Sureshbabu K."/>
            <person name="Batra K."/>
            <person name="Sharma T.R."/>
            <person name="Mohapatra T."/>
            <person name="Singh N.K."/>
            <person name="Messing J."/>
            <person name="Nelson A.B."/>
            <person name="Fuks G."/>
            <person name="Kavchok S."/>
            <person name="Keizer G."/>
            <person name="Linton E."/>
            <person name="Llaca V."/>
            <person name="Song R."/>
            <person name="Tanyolac B."/>
            <person name="Young S."/>
            <person name="Ho-Il K."/>
            <person name="Hahn J.H."/>
            <person name="Sangsakoo G."/>
            <person name="Vanavichit A."/>
            <person name="de Mattos Luiz.A.T."/>
            <person name="Zimmer P.D."/>
            <person name="Malone G."/>
            <person name="Dellagostin O."/>
            <person name="de Oliveira A.C."/>
            <person name="Bevan M."/>
            <person name="Bancroft I."/>
            <person name="Minx P."/>
            <person name="Cordum H."/>
            <person name="Wilson R."/>
            <person name="Cheng Z."/>
            <person name="Jin W."/>
            <person name="Jiang J."/>
            <person name="Leong S.A."/>
            <person name="Iwama H."/>
            <person name="Gojobori T."/>
            <person name="Itoh T."/>
            <person name="Niimura Y."/>
            <person name="Fujii Y."/>
            <person name="Habara T."/>
            <person name="Sakai H."/>
            <person name="Sato Y."/>
            <person name="Wilson G."/>
            <person name="Kumar K."/>
            <person name="McCouch S."/>
            <person name="Juretic N."/>
            <person name="Hoen D."/>
            <person name="Wright S."/>
            <person name="Bruskiewich R."/>
            <person name="Bureau T."/>
            <person name="Miyao A."/>
            <person name="Hirochika H."/>
            <person name="Nishikawa T."/>
            <person name="Kadowaki K."/>
            <person name="Sugiura M."/>
            <person name="Burr B."/>
            <person name="Sasaki T."/>
        </authorList>
    </citation>
    <scope>NUCLEOTIDE SEQUENCE [LARGE SCALE GENOMIC DNA]</scope>
    <source>
        <strain evidence="4">cv. Nipponbare</strain>
    </source>
</reference>
<dbReference type="EMBL" id="AP008207">
    <property type="protein sequence ID" value="BAF06380.2"/>
    <property type="molecule type" value="Genomic_DNA"/>
</dbReference>
<accession>A0A0P0V924</accession>
<dbReference type="KEGG" id="dosa:Os01g0785300"/>
<evidence type="ECO:0000313" key="3">
    <source>
        <dbReference type="EMBL" id="BAF06380.2"/>
    </source>
</evidence>
<feature type="region of interest" description="Disordered" evidence="1">
    <location>
        <begin position="1"/>
        <end position="38"/>
    </location>
</feature>
<keyword evidence="2" id="KW-1133">Transmembrane helix</keyword>